<dbReference type="VEuPathDB" id="TriTrypDB:TcCL_Unassigned01556"/>
<evidence type="ECO:0000256" key="6">
    <source>
        <dbReference type="SAM" id="Phobius"/>
    </source>
</evidence>
<dbReference type="VEuPathDB" id="TriTrypDB:TcCLB.509233.50"/>
<dbReference type="InterPro" id="IPR045861">
    <property type="entry name" value="CorA_cytoplasmic_dom"/>
</dbReference>
<name>A0A2V2UK55_TRYCR</name>
<dbReference type="InterPro" id="IPR045863">
    <property type="entry name" value="CorA_TM1_TM2"/>
</dbReference>
<keyword evidence="5 6" id="KW-0472">Membrane</keyword>
<organism evidence="7 8">
    <name type="scientific">Trypanosoma cruzi</name>
    <dbReference type="NCBI Taxonomy" id="5693"/>
    <lineage>
        <taxon>Eukaryota</taxon>
        <taxon>Discoba</taxon>
        <taxon>Euglenozoa</taxon>
        <taxon>Kinetoplastea</taxon>
        <taxon>Metakinetoplastina</taxon>
        <taxon>Trypanosomatida</taxon>
        <taxon>Trypanosomatidae</taxon>
        <taxon>Trypanosoma</taxon>
        <taxon>Schizotrypanum</taxon>
    </lineage>
</organism>
<dbReference type="VEuPathDB" id="TriTrypDB:BCY84_12398"/>
<comment type="subcellular location">
    <subcellularLocation>
        <location evidence="1">Membrane</location>
        <topology evidence="1">Multi-pass membrane protein</topology>
    </subcellularLocation>
</comment>
<dbReference type="VEuPathDB" id="TriTrypDB:Tc_MARK_6584"/>
<dbReference type="GO" id="GO:0016020">
    <property type="term" value="C:membrane"/>
    <property type="evidence" value="ECO:0007669"/>
    <property type="project" value="UniProtKB-SubCell"/>
</dbReference>
<evidence type="ECO:0008006" key="9">
    <source>
        <dbReference type="Google" id="ProtNLM"/>
    </source>
</evidence>
<dbReference type="PANTHER" id="PTHR21535:SF93">
    <property type="entry name" value="CORA-LIKE MG2+ TRANSPORTER PROTEIN"/>
    <property type="match status" value="1"/>
</dbReference>
<dbReference type="VEuPathDB" id="TriTrypDB:ECC02_011028"/>
<feature type="transmembrane region" description="Helical" evidence="6">
    <location>
        <begin position="490"/>
        <end position="509"/>
    </location>
</feature>
<dbReference type="Pfam" id="PF01544">
    <property type="entry name" value="CorA"/>
    <property type="match status" value="1"/>
</dbReference>
<proteinExistence type="inferred from homology"/>
<comment type="caution">
    <text evidence="7">The sequence shown here is derived from an EMBL/GenBank/DDBJ whole genome shotgun (WGS) entry which is preliminary data.</text>
</comment>
<feature type="transmembrane region" description="Helical" evidence="6">
    <location>
        <begin position="529"/>
        <end position="552"/>
    </location>
</feature>
<evidence type="ECO:0000256" key="5">
    <source>
        <dbReference type="ARBA" id="ARBA00023136"/>
    </source>
</evidence>
<dbReference type="EMBL" id="PRFA01000228">
    <property type="protein sequence ID" value="PWU84421.1"/>
    <property type="molecule type" value="Genomic_DNA"/>
</dbReference>
<reference evidence="7 8" key="1">
    <citation type="journal article" date="2018" name="Microb. Genom.">
        <title>Expanding an expanded genome: long-read sequencing of Trypanosoma cruzi.</title>
        <authorList>
            <person name="Berna L."/>
            <person name="Rodriguez M."/>
            <person name="Chiribao M.L."/>
            <person name="Parodi-Talice A."/>
            <person name="Pita S."/>
            <person name="Rijo G."/>
            <person name="Alvarez-Valin F."/>
            <person name="Robello C."/>
        </authorList>
    </citation>
    <scope>NUCLEOTIDE SEQUENCE [LARGE SCALE GENOMIC DNA]</scope>
    <source>
        <strain evidence="7 8">Dm28c</strain>
    </source>
</reference>
<evidence type="ECO:0000256" key="2">
    <source>
        <dbReference type="ARBA" id="ARBA00009765"/>
    </source>
</evidence>
<dbReference type="VEuPathDB" id="TriTrypDB:TcYC6_0105750"/>
<dbReference type="VEuPathDB" id="TriTrypDB:TcCLB.509437.60"/>
<dbReference type="SUPFAM" id="SSF144083">
    <property type="entry name" value="Magnesium transport protein CorA, transmembrane region"/>
    <property type="match status" value="1"/>
</dbReference>
<dbReference type="VEuPathDB" id="TriTrypDB:TCSYLVIO_007716"/>
<sequence length="560" mass="63231">MKEEMSLLKHPQEGGNVNRREPTETFHLMHDAHSVQDLEHRQQSRHHWRFLPMQVHLMVQFNDGTTREWGPIAFMNEVVQTLRAVMMGSLGGNRQNNGSIRLFDQDSVAVSVDADLHDVTPQKVPKIHPPVSFFWIDITGSPEPKDLNVLFGLLKVNARTQRRWRVEATGGPAGDSLNCTNGSVFEDDSDPFGGSNEERGGREPDEMHVFVEEQYVQLQIAVIRAGSPPCAHDATQSIYAASRKEHATHQPDRLHANLFDVDVEEDLGRVELLCFSDGIVTWRPVPEVEGWGYIAQAVERRLADPSSTKRMLTTSKLLHIILDELCEAFLPDPTLVLNEADAIDSMLPFVRQRESEQVDVLRRSLRLRRRLAVHRRLLLSKVNLLEQLGRPVMRTLLAFITADLGNTGNVLQRPNAIVTSKPLTKAPMHTDAKSVAVTNLRGLPHTSIIHRILYLLRQLDGAHTILSNATIVYTSTVAMRNNNVSTEADYRMVVLHYVTLIILPLTIVASQWGMNCYVPWKDLDSTTPFWTITGLSVLYAAVLLSYPLYYYFTGRPDKLV</sequence>
<evidence type="ECO:0000256" key="1">
    <source>
        <dbReference type="ARBA" id="ARBA00004141"/>
    </source>
</evidence>
<dbReference type="VEuPathDB" id="TriTrypDB:C3747_195g61"/>
<dbReference type="VEuPathDB" id="TriTrypDB:C4B63_228g44"/>
<evidence type="ECO:0000313" key="7">
    <source>
        <dbReference type="EMBL" id="PWU84421.1"/>
    </source>
</evidence>
<dbReference type="VEuPathDB" id="TriTrypDB:TcCLB.505057.10"/>
<dbReference type="PANTHER" id="PTHR21535">
    <property type="entry name" value="MAGNESIUM AND COBALT TRANSPORT PROTEIN/MITOCHONDRIAL IMPORT INNER MEMBRANE TRANSLOCASE SUBUNIT TIM8"/>
    <property type="match status" value="1"/>
</dbReference>
<evidence type="ECO:0000256" key="3">
    <source>
        <dbReference type="ARBA" id="ARBA00022692"/>
    </source>
</evidence>
<protein>
    <recommendedName>
        <fullName evidence="9">CorA-like Mg2+ transporter protein</fullName>
    </recommendedName>
</protein>
<dbReference type="SUPFAM" id="SSF143865">
    <property type="entry name" value="CorA soluble domain-like"/>
    <property type="match status" value="1"/>
</dbReference>
<gene>
    <name evidence="7" type="ORF">C4B63_228g44</name>
</gene>
<dbReference type="Gene3D" id="1.20.58.340">
    <property type="entry name" value="Magnesium transport protein CorA, transmembrane region"/>
    <property type="match status" value="1"/>
</dbReference>
<keyword evidence="4 6" id="KW-1133">Transmembrane helix</keyword>
<comment type="similarity">
    <text evidence="2">Belongs to the CorA metal ion transporter (MIT) (TC 1.A.35) family.</text>
</comment>
<keyword evidence="3 6" id="KW-0812">Transmembrane</keyword>
<dbReference type="VEuPathDB" id="TriTrypDB:TcBrA4_0041030"/>
<dbReference type="Proteomes" id="UP000246121">
    <property type="component" value="Unassembled WGS sequence"/>
</dbReference>
<dbReference type="VEuPathDB" id="TriTrypDB:TcG_12191"/>
<evidence type="ECO:0000313" key="8">
    <source>
        <dbReference type="Proteomes" id="UP000246121"/>
    </source>
</evidence>
<evidence type="ECO:0000256" key="4">
    <source>
        <dbReference type="ARBA" id="ARBA00022989"/>
    </source>
</evidence>
<dbReference type="VEuPathDB" id="TriTrypDB:TCDM_10813"/>
<accession>A0A2V2UK55</accession>
<dbReference type="GO" id="GO:0046873">
    <property type="term" value="F:metal ion transmembrane transporter activity"/>
    <property type="evidence" value="ECO:0007669"/>
    <property type="project" value="InterPro"/>
</dbReference>
<dbReference type="InterPro" id="IPR002523">
    <property type="entry name" value="MgTranspt_CorA/ZnTranspt_ZntB"/>
</dbReference>
<dbReference type="AlphaFoldDB" id="A0A2V2UK55"/>